<sequence length="321" mass="37017">MNTLVDTYIQNFEILCKDHICFEPNQFEDFHQQNLKKAKSSTNYVDWDRKKMYFLCDQVIGNYKKNLQKQNSAVCDHEGRIAKNAHDHAVEKYKDFMNQKTSSTTLTEPELQHLHQCASERILSLFASNLPVPHTQPWLSQKLKLEQSLASLLEKQKQKNHNHLKKVILAKKEGFNAGKIRFQEVMERSFPATKVSDKILSDCDGIAMHQAILRLKESVAHIHQQISTPWEEEFKDTLVDLKQQYINDNRNKKDTPITYSAAVRQDVEIIHQSPVGHSMNKTYGIGLYVSLNKICVGVITMTLRLMCLLTECGKSLVEKKS</sequence>
<dbReference type="Proteomes" id="UP000708208">
    <property type="component" value="Unassembled WGS sequence"/>
</dbReference>
<comment type="caution">
    <text evidence="1">The sequence shown here is derived from an EMBL/GenBank/DDBJ whole genome shotgun (WGS) entry which is preliminary data.</text>
</comment>
<proteinExistence type="predicted"/>
<organism evidence="1 2">
    <name type="scientific">Allacma fusca</name>
    <dbReference type="NCBI Taxonomy" id="39272"/>
    <lineage>
        <taxon>Eukaryota</taxon>
        <taxon>Metazoa</taxon>
        <taxon>Ecdysozoa</taxon>
        <taxon>Arthropoda</taxon>
        <taxon>Hexapoda</taxon>
        <taxon>Collembola</taxon>
        <taxon>Symphypleona</taxon>
        <taxon>Sminthuridae</taxon>
        <taxon>Allacma</taxon>
    </lineage>
</organism>
<evidence type="ECO:0000313" key="1">
    <source>
        <dbReference type="EMBL" id="CAG7729082.1"/>
    </source>
</evidence>
<name>A0A8J2K497_9HEXA</name>
<dbReference type="EMBL" id="CAJVCH010172921">
    <property type="protein sequence ID" value="CAG7729082.1"/>
    <property type="molecule type" value="Genomic_DNA"/>
</dbReference>
<protein>
    <submittedName>
        <fullName evidence="1">Uncharacterized protein</fullName>
    </submittedName>
</protein>
<evidence type="ECO:0000313" key="2">
    <source>
        <dbReference type="Proteomes" id="UP000708208"/>
    </source>
</evidence>
<dbReference type="AlphaFoldDB" id="A0A8J2K497"/>
<accession>A0A8J2K497</accession>
<gene>
    <name evidence="1" type="ORF">AFUS01_LOCUS17821</name>
</gene>
<keyword evidence="2" id="KW-1185">Reference proteome</keyword>
<reference evidence="1" key="1">
    <citation type="submission" date="2021-06" db="EMBL/GenBank/DDBJ databases">
        <authorList>
            <person name="Hodson N. C."/>
            <person name="Mongue J. A."/>
            <person name="Jaron S. K."/>
        </authorList>
    </citation>
    <scope>NUCLEOTIDE SEQUENCE</scope>
</reference>